<feature type="compositionally biased region" description="Basic residues" evidence="1">
    <location>
        <begin position="649"/>
        <end position="658"/>
    </location>
</feature>
<feature type="region of interest" description="Disordered" evidence="1">
    <location>
        <begin position="283"/>
        <end position="577"/>
    </location>
</feature>
<feature type="compositionally biased region" description="Polar residues" evidence="1">
    <location>
        <begin position="14"/>
        <end position="26"/>
    </location>
</feature>
<dbReference type="EMBL" id="LGRX02003006">
    <property type="protein sequence ID" value="KAK3283145.1"/>
    <property type="molecule type" value="Genomic_DNA"/>
</dbReference>
<organism evidence="2 3">
    <name type="scientific">Cymbomonas tetramitiformis</name>
    <dbReference type="NCBI Taxonomy" id="36881"/>
    <lineage>
        <taxon>Eukaryota</taxon>
        <taxon>Viridiplantae</taxon>
        <taxon>Chlorophyta</taxon>
        <taxon>Pyramimonadophyceae</taxon>
        <taxon>Pyramimonadales</taxon>
        <taxon>Pyramimonadaceae</taxon>
        <taxon>Cymbomonas</taxon>
    </lineage>
</organism>
<proteinExistence type="predicted"/>
<gene>
    <name evidence="2" type="ORF">CYMTET_9147</name>
</gene>
<dbReference type="Proteomes" id="UP001190700">
    <property type="component" value="Unassembled WGS sequence"/>
</dbReference>
<feature type="compositionally biased region" description="Basic and acidic residues" evidence="1">
    <location>
        <begin position="198"/>
        <end position="207"/>
    </location>
</feature>
<feature type="compositionally biased region" description="Basic and acidic residues" evidence="1">
    <location>
        <begin position="557"/>
        <end position="569"/>
    </location>
</feature>
<comment type="caution">
    <text evidence="2">The sequence shown here is derived from an EMBL/GenBank/DDBJ whole genome shotgun (WGS) entry which is preliminary data.</text>
</comment>
<name>A0AAE0LFS2_9CHLO</name>
<feature type="region of interest" description="Disordered" evidence="1">
    <location>
        <begin position="590"/>
        <end position="616"/>
    </location>
</feature>
<dbReference type="AlphaFoldDB" id="A0AAE0LFS2"/>
<evidence type="ECO:0000313" key="2">
    <source>
        <dbReference type="EMBL" id="KAK3283145.1"/>
    </source>
</evidence>
<keyword evidence="3" id="KW-1185">Reference proteome</keyword>
<evidence type="ECO:0000313" key="3">
    <source>
        <dbReference type="Proteomes" id="UP001190700"/>
    </source>
</evidence>
<feature type="compositionally biased region" description="Basic and acidic residues" evidence="1">
    <location>
        <begin position="397"/>
        <end position="413"/>
    </location>
</feature>
<feature type="region of interest" description="Disordered" evidence="1">
    <location>
        <begin position="198"/>
        <end position="217"/>
    </location>
</feature>
<reference evidence="2 3" key="1">
    <citation type="journal article" date="2015" name="Genome Biol. Evol.">
        <title>Comparative Genomics of a Bacterivorous Green Alga Reveals Evolutionary Causalities and Consequences of Phago-Mixotrophic Mode of Nutrition.</title>
        <authorList>
            <person name="Burns J.A."/>
            <person name="Paasch A."/>
            <person name="Narechania A."/>
            <person name="Kim E."/>
        </authorList>
    </citation>
    <scope>NUCLEOTIDE SEQUENCE [LARGE SCALE GENOMIC DNA]</scope>
    <source>
        <strain evidence="2 3">PLY_AMNH</strain>
    </source>
</reference>
<evidence type="ECO:0000256" key="1">
    <source>
        <dbReference type="SAM" id="MobiDB-lite"/>
    </source>
</evidence>
<feature type="region of interest" description="Disordered" evidence="1">
    <location>
        <begin position="136"/>
        <end position="180"/>
    </location>
</feature>
<feature type="region of interest" description="Disordered" evidence="1">
    <location>
        <begin position="46"/>
        <end position="69"/>
    </location>
</feature>
<sequence length="658" mass="68671">MTAGARQAGLRSGSLPQTQELPTTDAVQEFSRVVESKDTCDIEEVTLSEADLSSSSPSPPRKCDSADKKLKVPSLKHAIRRLQESFHDAGDVETEQTKSSLREMREMGKMWEREDCDASLDAVKLAITTNIATIFSPRGSALPEPDEFHDSLPSMSPGGPAQCRVEEPAGDPQPAAVLPDPSAAVSVAIVADGREAFRDGGSERVEKAGSPPGYPPGISEATAILEPRAVAAQVPRLPLGLALQTSEDIRPAGLEDGAVDVASGLSARIHEVERLLSSLREGGALELSPRPTRHGAVTPRRGGGLTTPRSEGGLTTPRREGGRTAAPGNGIPKNVPPRPPSHTQASPGRPPLAALQVSASMPRLPIGIGAAPAKGPTAGADSSAWVREPSSRVPFSPRRERTPREGSPREGSPREGSAQTPRTPRGESAISPRERRPSSPIRPQGATHGPPGACIPAEGVDLQRQQGGAHTPGTRDAEATSSRCLSPAPAERACGGPSPELAATPSLPHLIAEASPVADAGSAGKAGPGTSAVTSSGDKCKPEPAHDHGLPASQSHVLDRDISAERGDCFPKPQVSVPSLQPAFSKVLLEQEESKRAEPSDSGISPTQARAAAGAVAAAWIPQWPWTDRHGLWHPLRSASALTPSPRSGRMHKRCGRP</sequence>
<accession>A0AAE0LFS2</accession>
<feature type="region of interest" description="Disordered" evidence="1">
    <location>
        <begin position="82"/>
        <end position="101"/>
    </location>
</feature>
<feature type="region of interest" description="Disordered" evidence="1">
    <location>
        <begin position="639"/>
        <end position="658"/>
    </location>
</feature>
<feature type="compositionally biased region" description="Basic and acidic residues" evidence="1">
    <location>
        <begin position="538"/>
        <end position="549"/>
    </location>
</feature>
<feature type="compositionally biased region" description="Low complexity" evidence="1">
    <location>
        <begin position="365"/>
        <end position="380"/>
    </location>
</feature>
<feature type="region of interest" description="Disordered" evidence="1">
    <location>
        <begin position="1"/>
        <end position="26"/>
    </location>
</feature>
<protein>
    <submittedName>
        <fullName evidence="2">Uncharacterized protein</fullName>
    </submittedName>
</protein>